<dbReference type="InterPro" id="IPR036890">
    <property type="entry name" value="HATPase_C_sf"/>
</dbReference>
<dbReference type="PANTHER" id="PTHR43065">
    <property type="entry name" value="SENSOR HISTIDINE KINASE"/>
    <property type="match status" value="1"/>
</dbReference>
<evidence type="ECO:0000259" key="6">
    <source>
        <dbReference type="PROSITE" id="PS50110"/>
    </source>
</evidence>
<dbReference type="Pfam" id="PF02518">
    <property type="entry name" value="HATPase_c"/>
    <property type="match status" value="1"/>
</dbReference>
<name>A0A1H1MBD7_9PSED</name>
<organism evidence="8 9">
    <name type="scientific">Pseudomonas prosekii</name>
    <dbReference type="NCBI Taxonomy" id="1148509"/>
    <lineage>
        <taxon>Bacteria</taxon>
        <taxon>Pseudomonadati</taxon>
        <taxon>Pseudomonadota</taxon>
        <taxon>Gammaproteobacteria</taxon>
        <taxon>Pseudomonadales</taxon>
        <taxon>Pseudomonadaceae</taxon>
        <taxon>Pseudomonas</taxon>
    </lineage>
</organism>
<dbReference type="SMART" id="SM00387">
    <property type="entry name" value="HATPase_c"/>
    <property type="match status" value="1"/>
</dbReference>
<evidence type="ECO:0000256" key="4">
    <source>
        <dbReference type="PROSITE-ProRule" id="PRU00169"/>
    </source>
</evidence>
<dbReference type="PROSITE" id="PS50109">
    <property type="entry name" value="HIS_KIN"/>
    <property type="match status" value="1"/>
</dbReference>
<evidence type="ECO:0000256" key="2">
    <source>
        <dbReference type="ARBA" id="ARBA00012438"/>
    </source>
</evidence>
<dbReference type="InterPro" id="IPR000014">
    <property type="entry name" value="PAS"/>
</dbReference>
<dbReference type="Gene3D" id="3.40.50.2300">
    <property type="match status" value="1"/>
</dbReference>
<evidence type="ECO:0000256" key="3">
    <source>
        <dbReference type="ARBA" id="ARBA00022553"/>
    </source>
</evidence>
<feature type="domain" description="Response regulatory" evidence="6">
    <location>
        <begin position="604"/>
        <end position="720"/>
    </location>
</feature>
<dbReference type="PANTHER" id="PTHR43065:SF49">
    <property type="entry name" value="HISTIDINE KINASE"/>
    <property type="match status" value="1"/>
</dbReference>
<dbReference type="SUPFAM" id="SSF52172">
    <property type="entry name" value="CheY-like"/>
    <property type="match status" value="1"/>
</dbReference>
<dbReference type="Gene3D" id="3.30.450.20">
    <property type="entry name" value="PAS domain"/>
    <property type="match status" value="2"/>
</dbReference>
<dbReference type="STRING" id="1148509.SAMN05216222_0122"/>
<dbReference type="PROSITE" id="PS50113">
    <property type="entry name" value="PAC"/>
    <property type="match status" value="1"/>
</dbReference>
<proteinExistence type="predicted"/>
<dbReference type="SUPFAM" id="SSF55874">
    <property type="entry name" value="ATPase domain of HSP90 chaperone/DNA topoisomerase II/histidine kinase"/>
    <property type="match status" value="1"/>
</dbReference>
<dbReference type="InterPro" id="IPR005467">
    <property type="entry name" value="His_kinase_dom"/>
</dbReference>
<dbReference type="CDD" id="cd00130">
    <property type="entry name" value="PAS"/>
    <property type="match status" value="1"/>
</dbReference>
<dbReference type="CDD" id="cd00082">
    <property type="entry name" value="HisKA"/>
    <property type="match status" value="1"/>
</dbReference>
<dbReference type="Pfam" id="PF00512">
    <property type="entry name" value="HisKA"/>
    <property type="match status" value="1"/>
</dbReference>
<dbReference type="InterPro" id="IPR001610">
    <property type="entry name" value="PAC"/>
</dbReference>
<dbReference type="EC" id="2.7.13.3" evidence="2"/>
<dbReference type="EMBL" id="LT629762">
    <property type="protein sequence ID" value="SDR83980.1"/>
    <property type="molecule type" value="Genomic_DNA"/>
</dbReference>
<dbReference type="SMART" id="SM00086">
    <property type="entry name" value="PAC"/>
    <property type="match status" value="2"/>
</dbReference>
<protein>
    <recommendedName>
        <fullName evidence="2">histidine kinase</fullName>
        <ecNumber evidence="2">2.7.13.3</ecNumber>
    </recommendedName>
</protein>
<gene>
    <name evidence="8" type="ORF">SAMN05216222_0122</name>
</gene>
<evidence type="ECO:0000313" key="8">
    <source>
        <dbReference type="EMBL" id="SDR83980.1"/>
    </source>
</evidence>
<evidence type="ECO:0000259" key="5">
    <source>
        <dbReference type="PROSITE" id="PS50109"/>
    </source>
</evidence>
<dbReference type="InterPro" id="IPR001789">
    <property type="entry name" value="Sig_transdc_resp-reg_receiver"/>
</dbReference>
<dbReference type="InterPro" id="IPR004358">
    <property type="entry name" value="Sig_transdc_His_kin-like_C"/>
</dbReference>
<dbReference type="Gene3D" id="2.10.70.100">
    <property type="match status" value="1"/>
</dbReference>
<evidence type="ECO:0000313" key="9">
    <source>
        <dbReference type="Proteomes" id="UP000198481"/>
    </source>
</evidence>
<dbReference type="NCBIfam" id="TIGR00229">
    <property type="entry name" value="sensory_box"/>
    <property type="match status" value="1"/>
</dbReference>
<dbReference type="GO" id="GO:0000155">
    <property type="term" value="F:phosphorelay sensor kinase activity"/>
    <property type="evidence" value="ECO:0007669"/>
    <property type="project" value="InterPro"/>
</dbReference>
<dbReference type="SUPFAM" id="SSF47384">
    <property type="entry name" value="Homodimeric domain of signal transducing histidine kinase"/>
    <property type="match status" value="1"/>
</dbReference>
<dbReference type="Pfam" id="PF00072">
    <property type="entry name" value="Response_reg"/>
    <property type="match status" value="1"/>
</dbReference>
<dbReference type="SUPFAM" id="SSF55785">
    <property type="entry name" value="PYP-like sensor domain (PAS domain)"/>
    <property type="match status" value="1"/>
</dbReference>
<dbReference type="InterPro" id="IPR011006">
    <property type="entry name" value="CheY-like_superfamily"/>
</dbReference>
<dbReference type="InterPro" id="IPR003594">
    <property type="entry name" value="HATPase_dom"/>
</dbReference>
<dbReference type="InterPro" id="IPR036097">
    <property type="entry name" value="HisK_dim/P_sf"/>
</dbReference>
<evidence type="ECO:0000256" key="1">
    <source>
        <dbReference type="ARBA" id="ARBA00000085"/>
    </source>
</evidence>
<feature type="modified residue" description="4-aspartylphosphate" evidence="4">
    <location>
        <position position="654"/>
    </location>
</feature>
<feature type="domain" description="Histidine kinase" evidence="5">
    <location>
        <begin position="362"/>
        <end position="584"/>
    </location>
</feature>
<dbReference type="SMART" id="SM00448">
    <property type="entry name" value="REC"/>
    <property type="match status" value="1"/>
</dbReference>
<dbReference type="Gene3D" id="1.10.287.130">
    <property type="match status" value="1"/>
</dbReference>
<dbReference type="Gene3D" id="3.30.565.10">
    <property type="entry name" value="Histidine kinase-like ATPase, C-terminal domain"/>
    <property type="match status" value="1"/>
</dbReference>
<dbReference type="PRINTS" id="PR00344">
    <property type="entry name" value="BCTRLSENSOR"/>
</dbReference>
<dbReference type="AlphaFoldDB" id="A0A1H1MBD7"/>
<reference evidence="8 9" key="1">
    <citation type="submission" date="2016-10" db="EMBL/GenBank/DDBJ databases">
        <authorList>
            <person name="de Groot N.N."/>
        </authorList>
    </citation>
    <scope>NUCLEOTIDE SEQUENCE [LARGE SCALE GENOMIC DNA]</scope>
    <source>
        <strain evidence="8 9">LMG 26867</strain>
    </source>
</reference>
<dbReference type="Proteomes" id="UP000198481">
    <property type="component" value="Chromosome I"/>
</dbReference>
<dbReference type="InterPro" id="IPR003661">
    <property type="entry name" value="HisK_dim/P_dom"/>
</dbReference>
<sequence length="722" mass="79453">MALSVLETNGRHHRTQSQSMQFLSDNHGCVGWNGEMAGRICAFDWSQTELGHIDQWPRSLSSTVQLMLASPLPMVMLWGPLGYMIYNDAYSVFAGGRHPYLLGSPVELGWPEVADFNRHVVDTCLAGGTLSYRSKELELLRDGIPEQVWMDLYYSPVANDEGRPGGVMAMVVETTAHVISERRRQAAEDAYRADNERVRLALNAGALIGSFVWDLEANVLSGDERFARTFSYPAGCNLADLPARIAESRIHPDDHSWVQERVEQAVKTGAPYNAEYRVMRPDGSYLWVLASGCCEFNEQGRAFRFPGVLIDIHERKIAEESLLKFTRNLEERVANEVGARLAAEEQLRQSQKLEAIGGLTGGVAHDFNNLLQVIAGNLHLLARHEPDNANVQRRVKASIAAVERGAKLSSQLLAFARRQPLSPAVCDPRKIFDGLEELMQRALGETIQINVNIPDESWRLHVDRNQLENAILNLAINARDAMRGEGTIDLSAENIALDRRFCAGKGIVAGDYVRVAVQDTGSGMSPEVLAQAFEPFFTTKADGQGTGLGLSMVFGFVKQSGGHIEMSSVPGEGTRVQMYFPRSLRALPGEPALPTAQQRGGHETVLVVEDNEAVRVSVVELLREEGYQVLTASNGDIAMQMLLEGLVVDLIFTDVVMPGLIKSSDLAAWAKVQNPQVAVLFTSGHTRDIISRNHQLSPDTHLLSKPYGPEALTQMVRAVLNG</sequence>
<feature type="domain" description="PAC" evidence="7">
    <location>
        <begin position="272"/>
        <end position="324"/>
    </location>
</feature>
<dbReference type="InterPro" id="IPR000700">
    <property type="entry name" value="PAS-assoc_C"/>
</dbReference>
<dbReference type="PROSITE" id="PS50110">
    <property type="entry name" value="RESPONSE_REGULATORY"/>
    <property type="match status" value="1"/>
</dbReference>
<keyword evidence="3 4" id="KW-0597">Phosphoprotein</keyword>
<accession>A0A1H1MBD7</accession>
<evidence type="ECO:0000259" key="7">
    <source>
        <dbReference type="PROSITE" id="PS50113"/>
    </source>
</evidence>
<dbReference type="Pfam" id="PF08447">
    <property type="entry name" value="PAS_3"/>
    <property type="match status" value="1"/>
</dbReference>
<comment type="catalytic activity">
    <reaction evidence="1">
        <text>ATP + protein L-histidine = ADP + protein N-phospho-L-histidine.</text>
        <dbReference type="EC" id="2.7.13.3"/>
    </reaction>
</comment>
<dbReference type="InterPro" id="IPR035965">
    <property type="entry name" value="PAS-like_dom_sf"/>
</dbReference>
<dbReference type="SMART" id="SM00388">
    <property type="entry name" value="HisKA"/>
    <property type="match status" value="1"/>
</dbReference>
<dbReference type="InterPro" id="IPR013655">
    <property type="entry name" value="PAS_fold_3"/>
</dbReference>